<gene>
    <name evidence="2" type="ORF">PoB_002607500</name>
</gene>
<keyword evidence="3" id="KW-1185">Reference proteome</keyword>
<accession>A0AAV3ZWL0</accession>
<proteinExistence type="predicted"/>
<dbReference type="EMBL" id="BLXT01003003">
    <property type="protein sequence ID" value="GFN99569.1"/>
    <property type="molecule type" value="Genomic_DNA"/>
</dbReference>
<reference evidence="2 3" key="1">
    <citation type="journal article" date="2021" name="Elife">
        <title>Chloroplast acquisition without the gene transfer in kleptoplastic sea slugs, Plakobranchus ocellatus.</title>
        <authorList>
            <person name="Maeda T."/>
            <person name="Takahashi S."/>
            <person name="Yoshida T."/>
            <person name="Shimamura S."/>
            <person name="Takaki Y."/>
            <person name="Nagai Y."/>
            <person name="Toyoda A."/>
            <person name="Suzuki Y."/>
            <person name="Arimoto A."/>
            <person name="Ishii H."/>
            <person name="Satoh N."/>
            <person name="Nishiyama T."/>
            <person name="Hasebe M."/>
            <person name="Maruyama T."/>
            <person name="Minagawa J."/>
            <person name="Obokata J."/>
            <person name="Shigenobu S."/>
        </authorList>
    </citation>
    <scope>NUCLEOTIDE SEQUENCE [LARGE SCALE GENOMIC DNA]</scope>
</reference>
<evidence type="ECO:0000313" key="2">
    <source>
        <dbReference type="EMBL" id="GFN99569.1"/>
    </source>
</evidence>
<evidence type="ECO:0000256" key="1">
    <source>
        <dbReference type="SAM" id="MobiDB-lite"/>
    </source>
</evidence>
<protein>
    <submittedName>
        <fullName evidence="2">Uncharacterized protein</fullName>
    </submittedName>
</protein>
<organism evidence="2 3">
    <name type="scientific">Plakobranchus ocellatus</name>
    <dbReference type="NCBI Taxonomy" id="259542"/>
    <lineage>
        <taxon>Eukaryota</taxon>
        <taxon>Metazoa</taxon>
        <taxon>Spiralia</taxon>
        <taxon>Lophotrochozoa</taxon>
        <taxon>Mollusca</taxon>
        <taxon>Gastropoda</taxon>
        <taxon>Heterobranchia</taxon>
        <taxon>Euthyneura</taxon>
        <taxon>Panpulmonata</taxon>
        <taxon>Sacoglossa</taxon>
        <taxon>Placobranchoidea</taxon>
        <taxon>Plakobranchidae</taxon>
        <taxon>Plakobranchus</taxon>
    </lineage>
</organism>
<sequence>MHTYTCNVKISCRLPAAPRLLPPPCHHKHSCRLPPATTQQHHGFCHLPATTTTPVASPPQPNSTTVYTEMHSAV</sequence>
<dbReference type="Proteomes" id="UP000735302">
    <property type="component" value="Unassembled WGS sequence"/>
</dbReference>
<dbReference type="AlphaFoldDB" id="A0AAV3ZWL0"/>
<comment type="caution">
    <text evidence="2">The sequence shown here is derived from an EMBL/GenBank/DDBJ whole genome shotgun (WGS) entry which is preliminary data.</text>
</comment>
<name>A0AAV3ZWL0_9GAST</name>
<feature type="region of interest" description="Disordered" evidence="1">
    <location>
        <begin position="49"/>
        <end position="74"/>
    </location>
</feature>
<evidence type="ECO:0000313" key="3">
    <source>
        <dbReference type="Proteomes" id="UP000735302"/>
    </source>
</evidence>